<keyword evidence="5 7" id="KW-0067">ATP-binding</keyword>
<sequence length="574" mass="65327">MKKFRIALAQINATVGDLEGNTEKIIEFIKRAREKDVDLIAFPELAITGYPPEDLLLKPSFINKNLQCLQKIAEESKNIISIVGFVDRKDDIFNAAAVLLDGKVIAKYHKNFLPNYGVFDEVRYFQRGNEIVILNMEGYKIGMSICEDIWYPENPINIQAIEGAELVININASPYHVGKVKEREDMLKVRARDNLISIAYVNLVGGQDELVFDGNSFVVDPDGFIVSKGKAFEEDLVISDLDLDAIFRKQLKDNRLRNLRAMYKREERVTEVFLDYRIKDKFETIPQRIELDLTEAEEVYKALVTGLRDYIHKNNFEKVVIGLSGGIDSSLTATIAVDALGKDNVKGVLMPSQYTSKESIEDALQLAENLGIQTFTLPITDIFEKYLSELKPVFEGLKPDVTEENLQARIRGNLLMALSNKFGWIVLATGNKSEMSVGYATLYGDMVGGFAVLKDVYKTKVYELAQYRNSISPVIPQRVLEKPPSAELKPDQKDEDELLPYVILDEIIYMYVEEDISAEDIAKKGFDKKSVERVIKMIDRNEYKRRQAPVGIRITPRGFGKDRRMPITNRYREI</sequence>
<dbReference type="CDD" id="cd07570">
    <property type="entry name" value="GAT_Gln-NAD-synth"/>
    <property type="match status" value="1"/>
</dbReference>
<evidence type="ECO:0000256" key="6">
    <source>
        <dbReference type="ARBA" id="ARBA00023027"/>
    </source>
</evidence>
<dbReference type="InterPro" id="IPR014729">
    <property type="entry name" value="Rossmann-like_a/b/a_fold"/>
</dbReference>
<feature type="active site" description="Nucleophile; for glutaminase activity" evidence="7">
    <location>
        <position position="146"/>
    </location>
</feature>
<dbReference type="Proteomes" id="UP000772812">
    <property type="component" value="Unassembled WGS sequence"/>
</dbReference>
<organism evidence="11 12">
    <name type="scientific">Persephonella atlantica</name>
    <dbReference type="NCBI Taxonomy" id="2699429"/>
    <lineage>
        <taxon>Bacteria</taxon>
        <taxon>Pseudomonadati</taxon>
        <taxon>Aquificota</taxon>
        <taxon>Aquificia</taxon>
        <taxon>Aquificales</taxon>
        <taxon>Hydrogenothermaceae</taxon>
        <taxon>Persephonella</taxon>
    </lineage>
</organism>
<comment type="similarity">
    <text evidence="9">Belongs to the NAD synthetase family.</text>
</comment>
<dbReference type="NCBIfam" id="TIGR00552">
    <property type="entry name" value="nadE"/>
    <property type="match status" value="1"/>
</dbReference>
<feature type="binding site" evidence="7">
    <location>
        <begin position="322"/>
        <end position="329"/>
    </location>
    <ligand>
        <name>ATP</name>
        <dbReference type="ChEBI" id="CHEBI:30616"/>
    </ligand>
</feature>
<dbReference type="PIRSF" id="PIRSF006630">
    <property type="entry name" value="NADS_GAT"/>
    <property type="match status" value="1"/>
</dbReference>
<feature type="domain" description="CN hydrolase" evidence="10">
    <location>
        <begin position="4"/>
        <end position="243"/>
    </location>
</feature>
<evidence type="ECO:0000256" key="8">
    <source>
        <dbReference type="PIRNR" id="PIRNR006630"/>
    </source>
</evidence>
<comment type="caution">
    <text evidence="7">Lacks conserved residue(s) required for the propagation of feature annotation.</text>
</comment>
<dbReference type="PROSITE" id="PS50263">
    <property type="entry name" value="CN_HYDROLASE"/>
    <property type="match status" value="1"/>
</dbReference>
<dbReference type="EC" id="6.3.5.1" evidence="7 8"/>
<comment type="pathway">
    <text evidence="1 7 8">Cofactor biosynthesis; NAD(+) biosynthesis; NAD(+) from deamido-NAD(+) (L-Gln route): step 1/1.</text>
</comment>
<dbReference type="InterPro" id="IPR003010">
    <property type="entry name" value="C-N_Hydrolase"/>
</dbReference>
<dbReference type="CDD" id="cd00553">
    <property type="entry name" value="NAD_synthase"/>
    <property type="match status" value="1"/>
</dbReference>
<feature type="binding site" evidence="7">
    <location>
        <position position="544"/>
    </location>
    <ligand>
        <name>deamido-NAD(+)</name>
        <dbReference type="ChEBI" id="CHEBI:58437"/>
        <note>ligand shared between two neighboring subunits</note>
    </ligand>
</feature>
<evidence type="ECO:0000256" key="4">
    <source>
        <dbReference type="ARBA" id="ARBA00022741"/>
    </source>
</evidence>
<dbReference type="Pfam" id="PF02540">
    <property type="entry name" value="NAD_synthase"/>
    <property type="match status" value="1"/>
</dbReference>
<evidence type="ECO:0000313" key="11">
    <source>
        <dbReference type="EMBL" id="MBK3332558.1"/>
    </source>
</evidence>
<reference evidence="11 12" key="1">
    <citation type="journal article" date="2021" name="Syst. Appl. Microbiol.">
        <title>Persephonella atlantica sp. nov.: How to adapt to physico-chemical gradients in high temperature hydrothermal habitats.</title>
        <authorList>
            <person name="Francois D.X."/>
            <person name="Godfroy A."/>
            <person name="Mathien C."/>
            <person name="Aube J."/>
            <person name="Cathalot C."/>
            <person name="Lesongeur F."/>
            <person name="L'Haridon S."/>
            <person name="Philippon X."/>
            <person name="Roussel E.G."/>
        </authorList>
    </citation>
    <scope>NUCLEOTIDE SEQUENCE [LARGE SCALE GENOMIC DNA]</scope>
    <source>
        <strain evidence="11 12">MO1340</strain>
    </source>
</reference>
<dbReference type="Gene3D" id="3.40.50.620">
    <property type="entry name" value="HUPs"/>
    <property type="match status" value="1"/>
</dbReference>
<feature type="binding site" evidence="7">
    <location>
        <position position="173"/>
    </location>
    <ligand>
        <name>L-glutamine</name>
        <dbReference type="ChEBI" id="CHEBI:58359"/>
    </ligand>
</feature>
<keyword evidence="4 7" id="KW-0547">Nucleotide-binding</keyword>
<evidence type="ECO:0000259" key="10">
    <source>
        <dbReference type="PROSITE" id="PS50263"/>
    </source>
</evidence>
<dbReference type="SUPFAM" id="SSF56317">
    <property type="entry name" value="Carbon-nitrogen hydrolase"/>
    <property type="match status" value="1"/>
</dbReference>
<comment type="catalytic activity">
    <reaction evidence="7 8">
        <text>deamido-NAD(+) + L-glutamine + ATP + H2O = L-glutamate + AMP + diphosphate + NAD(+) + H(+)</text>
        <dbReference type="Rhea" id="RHEA:24384"/>
        <dbReference type="ChEBI" id="CHEBI:15377"/>
        <dbReference type="ChEBI" id="CHEBI:15378"/>
        <dbReference type="ChEBI" id="CHEBI:29985"/>
        <dbReference type="ChEBI" id="CHEBI:30616"/>
        <dbReference type="ChEBI" id="CHEBI:33019"/>
        <dbReference type="ChEBI" id="CHEBI:57540"/>
        <dbReference type="ChEBI" id="CHEBI:58359"/>
        <dbReference type="ChEBI" id="CHEBI:58437"/>
        <dbReference type="ChEBI" id="CHEBI:456215"/>
        <dbReference type="EC" id="6.3.5.1"/>
    </reaction>
</comment>
<dbReference type="EMBL" id="JAACYA010000002">
    <property type="protein sequence ID" value="MBK3332558.1"/>
    <property type="molecule type" value="Genomic_DNA"/>
</dbReference>
<feature type="active site" description="For glutaminase activity" evidence="7">
    <location>
        <position position="110"/>
    </location>
</feature>
<feature type="binding site" evidence="7">
    <location>
        <position position="434"/>
    </location>
    <ligand>
        <name>deamido-NAD(+)</name>
        <dbReference type="ChEBI" id="CHEBI:58437"/>
        <note>ligand shared between two neighboring subunits</note>
    </ligand>
</feature>
<evidence type="ECO:0000256" key="9">
    <source>
        <dbReference type="RuleBase" id="RU003811"/>
    </source>
</evidence>
<dbReference type="InterPro" id="IPR036526">
    <property type="entry name" value="C-N_Hydrolase_sf"/>
</dbReference>
<comment type="caution">
    <text evidence="11">The sequence shown here is derived from an EMBL/GenBank/DDBJ whole genome shotgun (WGS) entry which is preliminary data.</text>
</comment>
<comment type="similarity">
    <text evidence="2 7 8">In the C-terminal section; belongs to the NAD synthetase family.</text>
</comment>
<name>A0ABS1GHZ2_9AQUI</name>
<dbReference type="RefSeq" id="WP_200673983.1">
    <property type="nucleotide sequence ID" value="NZ_JAACYA010000002.1"/>
</dbReference>
<dbReference type="InterPro" id="IPR022310">
    <property type="entry name" value="NAD/GMP_synthase"/>
</dbReference>
<dbReference type="InterPro" id="IPR014445">
    <property type="entry name" value="Gln-dep_NAD_synthase"/>
</dbReference>
<dbReference type="PANTHER" id="PTHR23090">
    <property type="entry name" value="NH 3 /GLUTAMINE-DEPENDENT NAD + SYNTHETASE"/>
    <property type="match status" value="1"/>
</dbReference>
<dbReference type="Pfam" id="PF00795">
    <property type="entry name" value="CN_hydrolase"/>
    <property type="match status" value="1"/>
</dbReference>
<evidence type="ECO:0000256" key="5">
    <source>
        <dbReference type="ARBA" id="ARBA00022840"/>
    </source>
</evidence>
<dbReference type="SUPFAM" id="SSF52402">
    <property type="entry name" value="Adenine nucleotide alpha hydrolases-like"/>
    <property type="match status" value="1"/>
</dbReference>
<evidence type="ECO:0000256" key="3">
    <source>
        <dbReference type="ARBA" id="ARBA00022598"/>
    </source>
</evidence>
<dbReference type="Gene3D" id="3.60.110.10">
    <property type="entry name" value="Carbon-nitrogen hydrolase"/>
    <property type="match status" value="1"/>
</dbReference>
<keyword evidence="12" id="KW-1185">Reference proteome</keyword>
<evidence type="ECO:0000256" key="1">
    <source>
        <dbReference type="ARBA" id="ARBA00005188"/>
    </source>
</evidence>
<evidence type="ECO:0000313" key="12">
    <source>
        <dbReference type="Proteomes" id="UP000772812"/>
    </source>
</evidence>
<keyword evidence="3 7" id="KW-0436">Ligase</keyword>
<dbReference type="GO" id="GO:0003952">
    <property type="term" value="F:NAD+ synthase (glutamine-hydrolyzing) activity"/>
    <property type="evidence" value="ECO:0007669"/>
    <property type="project" value="UniProtKB-EC"/>
</dbReference>
<feature type="binding site" evidence="7">
    <location>
        <position position="405"/>
    </location>
    <ligand>
        <name>deamido-NAD(+)</name>
        <dbReference type="ChEBI" id="CHEBI:58437"/>
        <note>ligand shared between two neighboring subunits</note>
    </ligand>
</feature>
<dbReference type="PANTHER" id="PTHR23090:SF9">
    <property type="entry name" value="GLUTAMINE-DEPENDENT NAD(+) SYNTHETASE"/>
    <property type="match status" value="1"/>
</dbReference>
<feature type="active site" description="Proton acceptor; for glutaminase activity" evidence="7">
    <location>
        <position position="44"/>
    </location>
</feature>
<comment type="function">
    <text evidence="7">Catalyzes the ATP-dependent amidation of deamido-NAD to form NAD. Uses L-glutamine as a nitrogen source.</text>
</comment>
<dbReference type="HAMAP" id="MF_02090">
    <property type="entry name" value="NadE_glutamine_dep"/>
    <property type="match status" value="1"/>
</dbReference>
<feature type="binding site" evidence="7">
    <location>
        <position position="429"/>
    </location>
    <ligand>
        <name>ATP</name>
        <dbReference type="ChEBI" id="CHEBI:30616"/>
    </ligand>
</feature>
<dbReference type="InterPro" id="IPR003694">
    <property type="entry name" value="NAD_synthase"/>
</dbReference>
<protein>
    <recommendedName>
        <fullName evidence="7 8">Glutamine-dependent NAD(+) synthetase</fullName>
        <ecNumber evidence="7 8">6.3.5.1</ecNumber>
    </recommendedName>
    <alternativeName>
        <fullName evidence="7 8">NAD(+) synthase [glutamine-hydrolyzing]</fullName>
    </alternativeName>
</protein>
<proteinExistence type="inferred from homology"/>
<keyword evidence="6 7" id="KW-0520">NAD</keyword>
<feature type="binding site" evidence="7">
    <location>
        <position position="179"/>
    </location>
    <ligand>
        <name>L-glutamine</name>
        <dbReference type="ChEBI" id="CHEBI:58359"/>
    </ligand>
</feature>
<gene>
    <name evidence="7" type="primary">nadE</name>
    <name evidence="11" type="ORF">GWK41_05720</name>
</gene>
<accession>A0ABS1GHZ2</accession>
<evidence type="ECO:0000256" key="2">
    <source>
        <dbReference type="ARBA" id="ARBA00007145"/>
    </source>
</evidence>
<evidence type="ECO:0000256" key="7">
    <source>
        <dbReference type="HAMAP-Rule" id="MF_02090"/>
    </source>
</evidence>
<feature type="binding site" evidence="7">
    <location>
        <position position="116"/>
    </location>
    <ligand>
        <name>L-glutamine</name>
        <dbReference type="ChEBI" id="CHEBI:58359"/>
    </ligand>
</feature>
<dbReference type="NCBIfam" id="NF010588">
    <property type="entry name" value="PRK13981.1"/>
    <property type="match status" value="1"/>
</dbReference>